<organism evidence="1 2">
    <name type="scientific">Sordaria macrospora</name>
    <dbReference type="NCBI Taxonomy" id="5147"/>
    <lineage>
        <taxon>Eukaryota</taxon>
        <taxon>Fungi</taxon>
        <taxon>Dikarya</taxon>
        <taxon>Ascomycota</taxon>
        <taxon>Pezizomycotina</taxon>
        <taxon>Sordariomycetes</taxon>
        <taxon>Sordariomycetidae</taxon>
        <taxon>Sordariales</taxon>
        <taxon>Sordariaceae</taxon>
        <taxon>Sordaria</taxon>
    </lineage>
</organism>
<reference evidence="1 2" key="1">
    <citation type="submission" date="2017-07" db="EMBL/GenBank/DDBJ databases">
        <title>Genome sequence of the Sordaria macrospora wild type strain R19027.</title>
        <authorList>
            <person name="Nowrousian M."/>
            <person name="Teichert I."/>
            <person name="Kueck U."/>
        </authorList>
    </citation>
    <scope>NUCLEOTIDE SEQUENCE [LARGE SCALE GENOMIC DNA]</scope>
    <source>
        <strain evidence="1 2">R19027</strain>
        <tissue evidence="1">Mycelium</tissue>
    </source>
</reference>
<dbReference type="AlphaFoldDB" id="A0A8S8ZIQ1"/>
<comment type="caution">
    <text evidence="1">The sequence shown here is derived from an EMBL/GenBank/DDBJ whole genome shotgun (WGS) entry which is preliminary data.</text>
</comment>
<dbReference type="VEuPathDB" id="FungiDB:SMAC_09588"/>
<name>A0A8S8ZIQ1_SORMA</name>
<gene>
    <name evidence="1" type="ORF">SMACR_09588</name>
</gene>
<sequence length="90" mass="10870">MSQQTPTNPIYPLFIFLFETERFLLETLKNHDLDLAQHSKLKTTNQAFRKWAKENITHLTKTARNLENSEVHKPKYYKAYQMLFWRLRGV</sequence>
<proteinExistence type="predicted"/>
<evidence type="ECO:0000313" key="2">
    <source>
        <dbReference type="Proteomes" id="UP000433876"/>
    </source>
</evidence>
<evidence type="ECO:0000313" key="1">
    <source>
        <dbReference type="EMBL" id="KAA8628706.1"/>
    </source>
</evidence>
<dbReference type="EMBL" id="NMPR01000167">
    <property type="protein sequence ID" value="KAA8628706.1"/>
    <property type="molecule type" value="Genomic_DNA"/>
</dbReference>
<dbReference type="Proteomes" id="UP000433876">
    <property type="component" value="Unassembled WGS sequence"/>
</dbReference>
<accession>A0A8S8ZIQ1</accession>
<protein>
    <submittedName>
        <fullName evidence="1">Uncharacterized protein</fullName>
    </submittedName>
</protein>